<reference evidence="1" key="1">
    <citation type="submission" date="2014-12" db="EMBL/GenBank/DDBJ databases">
        <title>Genome Sequence of Valsa Canker Pathogens Uncovers a Specific Adaption of Colonization on Woody Bark.</title>
        <authorList>
            <person name="Yin Z."/>
            <person name="Liu H."/>
            <person name="Gao X."/>
            <person name="Li Z."/>
            <person name="Song N."/>
            <person name="Ke X."/>
            <person name="Dai Q."/>
            <person name="Wu Y."/>
            <person name="Sun Y."/>
            <person name="Xu J.-R."/>
            <person name="Kang Z.K."/>
            <person name="Wang L."/>
            <person name="Huang L."/>
        </authorList>
    </citation>
    <scope>NUCLEOTIDE SEQUENCE [LARGE SCALE GENOMIC DNA]</scope>
    <source>
        <strain evidence="1">03-8</strain>
    </source>
</reference>
<evidence type="ECO:0000313" key="1">
    <source>
        <dbReference type="EMBL" id="KUI71031.1"/>
    </source>
</evidence>
<gene>
    <name evidence="1" type="ORF">VM1G_07225</name>
</gene>
<protein>
    <submittedName>
        <fullName evidence="1">Uncharacterized protein</fullName>
    </submittedName>
</protein>
<dbReference type="Proteomes" id="UP000078559">
    <property type="component" value="Chromosome 7"/>
</dbReference>
<accession>A0A194W3C2</accession>
<dbReference type="EMBL" id="CM003104">
    <property type="protein sequence ID" value="KUI71031.1"/>
    <property type="molecule type" value="Genomic_DNA"/>
</dbReference>
<proteinExistence type="predicted"/>
<name>A0A194W3C2_CYTMA</name>
<dbReference type="AlphaFoldDB" id="A0A194W3C2"/>
<keyword evidence="2" id="KW-1185">Reference proteome</keyword>
<organism evidence="1 2">
    <name type="scientific">Cytospora mali</name>
    <name type="common">Apple Valsa canker fungus</name>
    <name type="synonym">Valsa mali</name>
    <dbReference type="NCBI Taxonomy" id="578113"/>
    <lineage>
        <taxon>Eukaryota</taxon>
        <taxon>Fungi</taxon>
        <taxon>Dikarya</taxon>
        <taxon>Ascomycota</taxon>
        <taxon>Pezizomycotina</taxon>
        <taxon>Sordariomycetes</taxon>
        <taxon>Sordariomycetidae</taxon>
        <taxon>Diaporthales</taxon>
        <taxon>Cytosporaceae</taxon>
        <taxon>Cytospora</taxon>
    </lineage>
</organism>
<sequence length="156" mass="17186">MRKTHEFIHIQEVLSRRAIIGAPDGMETTEQALEFPPSLEAATQKMALLSRRSSLTYSTEIIMDLSSYLGAYSAANLVVKRRIAPAKRALCTGTNMVHDDSLDSIDVVKIKDKKTILVAWCWLTGSVDATHPPKPKCYGAASFAAVNITRPARRRG</sequence>
<evidence type="ECO:0000313" key="2">
    <source>
        <dbReference type="Proteomes" id="UP000078559"/>
    </source>
</evidence>